<keyword evidence="3" id="KW-1185">Reference proteome</keyword>
<feature type="signal peptide" evidence="1">
    <location>
        <begin position="1"/>
        <end position="21"/>
    </location>
</feature>
<sequence length="189" mass="22002">FFFNRTLVLARCCILMQLISLDTEQGLFPLPEPQDLVQASHLHFDDLTHDLRHLCRDLKVCENESIKVCKNSLPEHLQPFEQKIEEFLAEGKVGFLVMAEYFCMKPRSGEKEVTPSQFFSIWYEFAVDFKEWWKRESKIVIKERLKKAQSSYKTQVEKDSKVSLSSKKADSLVLHPALRSPPLLLTSTH</sequence>
<evidence type="ECO:0000313" key="3">
    <source>
        <dbReference type="Proteomes" id="UP000694388"/>
    </source>
</evidence>
<dbReference type="SUPFAM" id="SSF101447">
    <property type="entry name" value="Formin homology 2 domain (FH2 domain)"/>
    <property type="match status" value="1"/>
</dbReference>
<dbReference type="Proteomes" id="UP000694388">
    <property type="component" value="Unplaced"/>
</dbReference>
<accession>A0A8C4N3I4</accession>
<protein>
    <recommendedName>
        <fullName evidence="4">FH2 domain-containing protein</fullName>
    </recommendedName>
</protein>
<dbReference type="OMA" id="FSIWYEF"/>
<proteinExistence type="predicted"/>
<dbReference type="InterPro" id="IPR042201">
    <property type="entry name" value="FH2_Formin_sf"/>
</dbReference>
<feature type="chain" id="PRO_5034294748" description="FH2 domain-containing protein" evidence="1">
    <location>
        <begin position="22"/>
        <end position="189"/>
    </location>
</feature>
<organism evidence="2 3">
    <name type="scientific">Eptatretus burgeri</name>
    <name type="common">Inshore hagfish</name>
    <dbReference type="NCBI Taxonomy" id="7764"/>
    <lineage>
        <taxon>Eukaryota</taxon>
        <taxon>Metazoa</taxon>
        <taxon>Chordata</taxon>
        <taxon>Craniata</taxon>
        <taxon>Vertebrata</taxon>
        <taxon>Cyclostomata</taxon>
        <taxon>Myxini</taxon>
        <taxon>Myxiniformes</taxon>
        <taxon>Myxinidae</taxon>
        <taxon>Eptatretinae</taxon>
        <taxon>Eptatretus</taxon>
    </lineage>
</organism>
<evidence type="ECO:0008006" key="4">
    <source>
        <dbReference type="Google" id="ProtNLM"/>
    </source>
</evidence>
<dbReference type="GeneTree" id="ENSGT00940000154289"/>
<dbReference type="AlphaFoldDB" id="A0A8C4N3I4"/>
<keyword evidence="1" id="KW-0732">Signal</keyword>
<dbReference type="Gene3D" id="1.20.58.2220">
    <property type="entry name" value="Formin, FH2 domain"/>
    <property type="match status" value="1"/>
</dbReference>
<reference evidence="2" key="2">
    <citation type="submission" date="2025-09" db="UniProtKB">
        <authorList>
            <consortium name="Ensembl"/>
        </authorList>
    </citation>
    <scope>IDENTIFICATION</scope>
</reference>
<evidence type="ECO:0000313" key="2">
    <source>
        <dbReference type="Ensembl" id="ENSEBUP00000000897.1"/>
    </source>
</evidence>
<dbReference type="Ensembl" id="ENSEBUT00000001207.1">
    <property type="protein sequence ID" value="ENSEBUP00000000897.1"/>
    <property type="gene ID" value="ENSEBUG00000000862.1"/>
</dbReference>
<name>A0A8C4N3I4_EPTBU</name>
<reference evidence="2" key="1">
    <citation type="submission" date="2025-08" db="UniProtKB">
        <authorList>
            <consortium name="Ensembl"/>
        </authorList>
    </citation>
    <scope>IDENTIFICATION</scope>
</reference>
<evidence type="ECO:0000256" key="1">
    <source>
        <dbReference type="SAM" id="SignalP"/>
    </source>
</evidence>